<reference evidence="2 3" key="1">
    <citation type="submission" date="2019-03" db="EMBL/GenBank/DDBJ databases">
        <title>Genomic Encyclopedia of Type Strains, Phase IV (KMG-IV): sequencing the most valuable type-strain genomes for metagenomic binning, comparative biology and taxonomic classification.</title>
        <authorList>
            <person name="Goeker M."/>
        </authorList>
    </citation>
    <scope>NUCLEOTIDE SEQUENCE [LARGE SCALE GENOMIC DNA]</scope>
    <source>
        <strain evidence="2 3">DSM 100059</strain>
    </source>
</reference>
<dbReference type="Proteomes" id="UP000294498">
    <property type="component" value="Unassembled WGS sequence"/>
</dbReference>
<accession>A0A4R8DSF0</accession>
<feature type="chain" id="PRO_5020402132" evidence="1">
    <location>
        <begin position="23"/>
        <end position="218"/>
    </location>
</feature>
<sequence length="218" mass="23511">MRKLIFVLPLLIAAACTPSSHYNTGTPSQPLIPLTSGNSWIYVDSVFNNNNGGAFDTAWTDSVSLTGQTAEFTGPNGTVEFYQLNDPTGWFGSSYLGVDPSNTVVYGLDSLNANAYVYFGTATQDGEVLGSSEDNTTNPSCPITYDLYGFATSVVVNGHTCLRNVETALNCNNFTVEQINTYIAPGVGVVRIEDYESDSTLTHTNLSFTQTLKSYTVQ</sequence>
<keyword evidence="1" id="KW-0732">Signal</keyword>
<organism evidence="2 3">
    <name type="scientific">Dinghuibacter silviterrae</name>
    <dbReference type="NCBI Taxonomy" id="1539049"/>
    <lineage>
        <taxon>Bacteria</taxon>
        <taxon>Pseudomonadati</taxon>
        <taxon>Bacteroidota</taxon>
        <taxon>Chitinophagia</taxon>
        <taxon>Chitinophagales</taxon>
        <taxon>Chitinophagaceae</taxon>
        <taxon>Dinghuibacter</taxon>
    </lineage>
</organism>
<dbReference type="OrthoDB" id="685817at2"/>
<dbReference type="AlphaFoldDB" id="A0A4R8DSF0"/>
<proteinExistence type="predicted"/>
<dbReference type="PROSITE" id="PS51257">
    <property type="entry name" value="PROKAR_LIPOPROTEIN"/>
    <property type="match status" value="1"/>
</dbReference>
<evidence type="ECO:0000256" key="1">
    <source>
        <dbReference type="SAM" id="SignalP"/>
    </source>
</evidence>
<evidence type="ECO:0000313" key="2">
    <source>
        <dbReference type="EMBL" id="TDX01182.1"/>
    </source>
</evidence>
<protein>
    <submittedName>
        <fullName evidence="2">Uncharacterized protein</fullName>
    </submittedName>
</protein>
<dbReference type="RefSeq" id="WP_133993513.1">
    <property type="nucleotide sequence ID" value="NZ_SODV01000001.1"/>
</dbReference>
<comment type="caution">
    <text evidence="2">The sequence shown here is derived from an EMBL/GenBank/DDBJ whole genome shotgun (WGS) entry which is preliminary data.</text>
</comment>
<name>A0A4R8DSF0_9BACT</name>
<evidence type="ECO:0000313" key="3">
    <source>
        <dbReference type="Proteomes" id="UP000294498"/>
    </source>
</evidence>
<keyword evidence="3" id="KW-1185">Reference proteome</keyword>
<dbReference type="EMBL" id="SODV01000001">
    <property type="protein sequence ID" value="TDX01182.1"/>
    <property type="molecule type" value="Genomic_DNA"/>
</dbReference>
<feature type="signal peptide" evidence="1">
    <location>
        <begin position="1"/>
        <end position="22"/>
    </location>
</feature>
<gene>
    <name evidence="2" type="ORF">EDB95_2214</name>
</gene>